<organism evidence="13 14">
    <name type="scientific">Aureobasidium vineae</name>
    <dbReference type="NCBI Taxonomy" id="2773715"/>
    <lineage>
        <taxon>Eukaryota</taxon>
        <taxon>Fungi</taxon>
        <taxon>Dikarya</taxon>
        <taxon>Ascomycota</taxon>
        <taxon>Pezizomycotina</taxon>
        <taxon>Dothideomycetes</taxon>
        <taxon>Dothideomycetidae</taxon>
        <taxon>Dothideales</taxon>
        <taxon>Saccotheciaceae</taxon>
        <taxon>Aureobasidium</taxon>
    </lineage>
</organism>
<keyword evidence="7" id="KW-0961">Cell wall biogenesis/degradation</keyword>
<comment type="subcellular location">
    <subcellularLocation>
        <location evidence="1">Secreted</location>
    </subcellularLocation>
</comment>
<evidence type="ECO:0000256" key="5">
    <source>
        <dbReference type="ARBA" id="ARBA00022801"/>
    </source>
</evidence>
<evidence type="ECO:0000256" key="11">
    <source>
        <dbReference type="SAM" id="SignalP"/>
    </source>
</evidence>
<keyword evidence="4 11" id="KW-0732">Signal</keyword>
<comment type="catalytic activity">
    <reaction evidence="8">
        <text>Successive hydrolysis of beta-D-glucose units from the non-reducing ends of (1-&gt;3)-beta-D-glucans, releasing alpha-glucose.</text>
        <dbReference type="EC" id="3.2.1.58"/>
    </reaction>
</comment>
<protein>
    <recommendedName>
        <fullName evidence="9">glucan 1,3-beta-glucosidase</fullName>
        <ecNumber evidence="9">3.2.1.58</ecNumber>
    </recommendedName>
</protein>
<evidence type="ECO:0000313" key="14">
    <source>
        <dbReference type="Proteomes" id="UP000716446"/>
    </source>
</evidence>
<dbReference type="Proteomes" id="UP000716446">
    <property type="component" value="Unassembled WGS sequence"/>
</dbReference>
<evidence type="ECO:0000313" key="13">
    <source>
        <dbReference type="EMBL" id="CAD0092937.1"/>
    </source>
</evidence>
<dbReference type="InterPro" id="IPR017853">
    <property type="entry name" value="GH"/>
</dbReference>
<dbReference type="EMBL" id="CAIJEN010000014">
    <property type="protein sequence ID" value="CAD0092937.1"/>
    <property type="molecule type" value="Genomic_DNA"/>
</dbReference>
<feature type="chain" id="PRO_5040470206" description="glucan 1,3-beta-glucosidase" evidence="11">
    <location>
        <begin position="22"/>
        <end position="552"/>
    </location>
</feature>
<dbReference type="AlphaFoldDB" id="A0A9N8JQU3"/>
<dbReference type="PANTHER" id="PTHR31297">
    <property type="entry name" value="GLUCAN ENDO-1,6-BETA-GLUCOSIDASE B"/>
    <property type="match status" value="1"/>
</dbReference>
<dbReference type="Pfam" id="PF00150">
    <property type="entry name" value="Cellulase"/>
    <property type="match status" value="1"/>
</dbReference>
<keyword evidence="3" id="KW-0964">Secreted</keyword>
<feature type="signal peptide" evidence="11">
    <location>
        <begin position="1"/>
        <end position="21"/>
    </location>
</feature>
<keyword evidence="6 10" id="KW-0326">Glycosidase</keyword>
<accession>A0A9N8JQU3</accession>
<dbReference type="EC" id="3.2.1.58" evidence="9"/>
<comment type="similarity">
    <text evidence="2 10">Belongs to the glycosyl hydrolase 5 (cellulase A) family.</text>
</comment>
<evidence type="ECO:0000256" key="4">
    <source>
        <dbReference type="ARBA" id="ARBA00022729"/>
    </source>
</evidence>
<dbReference type="GO" id="GO:0005576">
    <property type="term" value="C:extracellular region"/>
    <property type="evidence" value="ECO:0007669"/>
    <property type="project" value="UniProtKB-SubCell"/>
</dbReference>
<evidence type="ECO:0000256" key="2">
    <source>
        <dbReference type="ARBA" id="ARBA00005641"/>
    </source>
</evidence>
<dbReference type="SUPFAM" id="SSF51445">
    <property type="entry name" value="(Trans)glycosidases"/>
    <property type="match status" value="1"/>
</dbReference>
<keyword evidence="5 10" id="KW-0378">Hydrolase</keyword>
<dbReference type="InterPro" id="IPR001547">
    <property type="entry name" value="Glyco_hydro_5"/>
</dbReference>
<dbReference type="GO" id="GO:0071555">
    <property type="term" value="P:cell wall organization"/>
    <property type="evidence" value="ECO:0007669"/>
    <property type="project" value="UniProtKB-KW"/>
</dbReference>
<sequence length="552" mass="59081">MFSSTSFAFAYFAFSSLVAEALPAPAPSAPSFSLQSYYHGPPAWSPSATYESTSTFPTLSIGSQHIAPTGIVPSGYLASGSGFYPTASGYAWPTGTGFPSGVTGYPQPTGTGQLNATAFAKWWTSYRQSSSQSLYSTASYNSTASASANSTVASSTSVAASGTATASTGSAALPDVLRGVNIGGWLILESWMNWDVFANTDAKDQYSFDSCDGAKDKLEQHWSTYFTESDVVGLAAAGINAVRIPIGFWSYVESAPYLMGADAYLEKAIGWCRNHGIKVLVDCHGSPGSQNGFDNSGRSGNVAWQQDDNMEQSISILETIAKKYGAQEYADVVFGIQLVNEPISWDQNNIDTTKEWAKKAYAAVKSASTNQDLAVIMHDGFMGPSDWEEVGSAVNGDASLSDAKFWIDTHLYQNQVSADSLLTQDQHVAKACNWQSTELLPSSSKLPVIVGEFSAATNICANPDGSTVAGSVCWTDGCQCSANVPIENWNQPLIQATRKFLEAELDTFEAHARGYFMWNFKGPGAWGYQNAVKYGLIGDKITDRKYPGQCSS</sequence>
<name>A0A9N8JQU3_9PEZI</name>
<evidence type="ECO:0000256" key="7">
    <source>
        <dbReference type="ARBA" id="ARBA00023316"/>
    </source>
</evidence>
<dbReference type="GO" id="GO:0009251">
    <property type="term" value="P:glucan catabolic process"/>
    <property type="evidence" value="ECO:0007669"/>
    <property type="project" value="TreeGrafter"/>
</dbReference>
<proteinExistence type="inferred from homology"/>
<dbReference type="GO" id="GO:0004338">
    <property type="term" value="F:glucan exo-1,3-beta-glucosidase activity"/>
    <property type="evidence" value="ECO:0007669"/>
    <property type="project" value="UniProtKB-EC"/>
</dbReference>
<evidence type="ECO:0000256" key="1">
    <source>
        <dbReference type="ARBA" id="ARBA00004613"/>
    </source>
</evidence>
<comment type="caution">
    <text evidence="13">The sequence shown here is derived from an EMBL/GenBank/DDBJ whole genome shotgun (WGS) entry which is preliminary data.</text>
</comment>
<dbReference type="InterPro" id="IPR050386">
    <property type="entry name" value="Glycosyl_hydrolase_5"/>
</dbReference>
<evidence type="ECO:0000259" key="12">
    <source>
        <dbReference type="Pfam" id="PF00150"/>
    </source>
</evidence>
<keyword evidence="14" id="KW-1185">Reference proteome</keyword>
<evidence type="ECO:0000256" key="3">
    <source>
        <dbReference type="ARBA" id="ARBA00022525"/>
    </source>
</evidence>
<dbReference type="Gene3D" id="3.20.20.80">
    <property type="entry name" value="Glycosidases"/>
    <property type="match status" value="1"/>
</dbReference>
<dbReference type="GO" id="GO:0009986">
    <property type="term" value="C:cell surface"/>
    <property type="evidence" value="ECO:0007669"/>
    <property type="project" value="TreeGrafter"/>
</dbReference>
<evidence type="ECO:0000256" key="6">
    <source>
        <dbReference type="ARBA" id="ARBA00023295"/>
    </source>
</evidence>
<evidence type="ECO:0000256" key="9">
    <source>
        <dbReference type="ARBA" id="ARBA00038929"/>
    </source>
</evidence>
<evidence type="ECO:0000256" key="8">
    <source>
        <dbReference type="ARBA" id="ARBA00036824"/>
    </source>
</evidence>
<dbReference type="PANTHER" id="PTHR31297:SF1">
    <property type="entry name" value="GLUCAN 1,3-BETA-GLUCOSIDASE I_II-RELATED"/>
    <property type="match status" value="1"/>
</dbReference>
<reference evidence="13" key="1">
    <citation type="submission" date="2020-06" db="EMBL/GenBank/DDBJ databases">
        <authorList>
            <person name="Onetto C."/>
        </authorList>
    </citation>
    <scope>NUCLEOTIDE SEQUENCE</scope>
</reference>
<feature type="domain" description="Glycoside hydrolase family 5" evidence="12">
    <location>
        <begin position="217"/>
        <end position="456"/>
    </location>
</feature>
<evidence type="ECO:0000256" key="10">
    <source>
        <dbReference type="RuleBase" id="RU361153"/>
    </source>
</evidence>
<gene>
    <name evidence="13" type="ORF">AWRI4619_LOCUS7550</name>
</gene>